<dbReference type="GO" id="GO:0016874">
    <property type="term" value="F:ligase activity"/>
    <property type="evidence" value="ECO:0007669"/>
    <property type="project" value="UniProtKB-KW"/>
</dbReference>
<evidence type="ECO:0000256" key="1">
    <source>
        <dbReference type="ARBA" id="ARBA00006432"/>
    </source>
</evidence>
<dbReference type="FunFam" id="3.30.300.30:FF:000008">
    <property type="entry name" value="2,3-dihydroxybenzoate-AMP ligase"/>
    <property type="match status" value="1"/>
</dbReference>
<sequence>MKRKKGNTGMTMQNTPLLMSRILGRGAIMDPEIEVVTQQADGTHRQTLKQTWNRANQVAHALNNHGIGISDRVGSFMWNNYRHLELYQGVPSMGAVLHTLNIRLSPVDLEYIINHAGDRVIFADEDLLPLLEPLWGKISCVELLVICRHGEGGESSFENQIDYEDFIKDQPSNYDWPEIDENSPMGLCYTSGTTGKPKGVMYTNRSTYLHTLTESLTDSMGLSSLDSLLGIVPMFHAMGWGLPFAASMLGCKQVMPHRFMLPDVFLKLMEEEEVTVSAGVPTIWQGVRAELEANPDKYNLDTLSSMTCGGSAPPVEMMRWYWDKYNVEMIQGWGMTETNPLGTLSRKVSKRSQIKKSEDEHFENVAKAGLAMPGLEIEIFDEEWNRLPHDGEAVGELCIKGPWIASEYFNDPQPDKFHDGWLVTGDVAKIDPEQYIIISDRSKDLIKSGGEWISSVDLENHIVAMSEVAQAAVVAQPHPKWDERPVALVIMNDGATMDPTAVLEHCSSIFAKWQLPDEIIETDNIPLTSTGKIDKKTIRARLDSEDYKLPDLR</sequence>
<keyword evidence="2 7" id="KW-0436">Ligase</keyword>
<dbReference type="InterPro" id="IPR045851">
    <property type="entry name" value="AMP-bd_C_sf"/>
</dbReference>
<accession>A0A2A5WCI2</accession>
<dbReference type="PROSITE" id="PS00455">
    <property type="entry name" value="AMP_BINDING"/>
    <property type="match status" value="1"/>
</dbReference>
<dbReference type="InterPro" id="IPR000873">
    <property type="entry name" value="AMP-dep_synth/lig_dom"/>
</dbReference>
<gene>
    <name evidence="7" type="ORF">CNF02_06715</name>
</gene>
<dbReference type="EMBL" id="NTJZ01000005">
    <property type="protein sequence ID" value="PDH34043.1"/>
    <property type="molecule type" value="Genomic_DNA"/>
</dbReference>
<dbReference type="InterPro" id="IPR020845">
    <property type="entry name" value="AMP-binding_CS"/>
</dbReference>
<dbReference type="Pfam" id="PF13193">
    <property type="entry name" value="AMP-binding_C"/>
    <property type="match status" value="1"/>
</dbReference>
<organism evidence="7 8">
    <name type="scientific">OM182 bacterium MED-G28</name>
    <dbReference type="NCBI Taxonomy" id="1986256"/>
    <lineage>
        <taxon>Bacteria</taxon>
        <taxon>Pseudomonadati</taxon>
        <taxon>Pseudomonadota</taxon>
        <taxon>Gammaproteobacteria</taxon>
        <taxon>OMG group</taxon>
        <taxon>OM182 clade</taxon>
    </lineage>
</organism>
<dbReference type="Proteomes" id="UP000219329">
    <property type="component" value="Unassembled WGS sequence"/>
</dbReference>
<dbReference type="InterPro" id="IPR042099">
    <property type="entry name" value="ANL_N_sf"/>
</dbReference>
<evidence type="ECO:0000256" key="4">
    <source>
        <dbReference type="ARBA" id="ARBA00023098"/>
    </source>
</evidence>
<comment type="similarity">
    <text evidence="1">Belongs to the ATP-dependent AMP-binding enzyme family.</text>
</comment>
<dbReference type="CDD" id="cd12119">
    <property type="entry name" value="ttLC_FACS_AlkK_like"/>
    <property type="match status" value="1"/>
</dbReference>
<feature type="domain" description="AMP-binding enzyme C-terminal" evidence="6">
    <location>
        <begin position="458"/>
        <end position="532"/>
    </location>
</feature>
<evidence type="ECO:0000259" key="5">
    <source>
        <dbReference type="Pfam" id="PF00501"/>
    </source>
</evidence>
<dbReference type="Gene3D" id="3.30.300.30">
    <property type="match status" value="1"/>
</dbReference>
<dbReference type="PANTHER" id="PTHR43859">
    <property type="entry name" value="ACYL-ACTIVATING ENZYME"/>
    <property type="match status" value="1"/>
</dbReference>
<dbReference type="PANTHER" id="PTHR43859:SF4">
    <property type="entry name" value="BUTANOATE--COA LIGASE AAE1-RELATED"/>
    <property type="match status" value="1"/>
</dbReference>
<evidence type="ECO:0000313" key="7">
    <source>
        <dbReference type="EMBL" id="PDH34043.1"/>
    </source>
</evidence>
<evidence type="ECO:0000259" key="6">
    <source>
        <dbReference type="Pfam" id="PF13193"/>
    </source>
</evidence>
<reference evidence="7 8" key="1">
    <citation type="submission" date="2017-08" db="EMBL/GenBank/DDBJ databases">
        <title>Fine stratification of microbial communities through a metagenomic profile of the photic zone.</title>
        <authorList>
            <person name="Haro-Moreno J.M."/>
            <person name="Lopez-Perez M."/>
            <person name="De La Torre J."/>
            <person name="Picazo A."/>
            <person name="Camacho A."/>
            <person name="Rodriguez-Valera F."/>
        </authorList>
    </citation>
    <scope>NUCLEOTIDE SEQUENCE [LARGE SCALE GENOMIC DNA]</scope>
    <source>
        <strain evidence="7">MED-G28</strain>
    </source>
</reference>
<evidence type="ECO:0000256" key="3">
    <source>
        <dbReference type="ARBA" id="ARBA00022832"/>
    </source>
</evidence>
<dbReference type="SUPFAM" id="SSF56801">
    <property type="entry name" value="Acetyl-CoA synthetase-like"/>
    <property type="match status" value="1"/>
</dbReference>
<name>A0A2A5WCI2_9GAMM</name>
<feature type="domain" description="AMP-dependent synthetase/ligase" evidence="5">
    <location>
        <begin position="34"/>
        <end position="409"/>
    </location>
</feature>
<dbReference type="Gene3D" id="3.40.50.12780">
    <property type="entry name" value="N-terminal domain of ligase-like"/>
    <property type="match status" value="1"/>
</dbReference>
<proteinExistence type="inferred from homology"/>
<evidence type="ECO:0000256" key="2">
    <source>
        <dbReference type="ARBA" id="ARBA00022598"/>
    </source>
</evidence>
<keyword evidence="3" id="KW-0276">Fatty acid metabolism</keyword>
<dbReference type="InterPro" id="IPR025110">
    <property type="entry name" value="AMP-bd_C"/>
</dbReference>
<evidence type="ECO:0000313" key="8">
    <source>
        <dbReference type="Proteomes" id="UP000219329"/>
    </source>
</evidence>
<dbReference type="GO" id="GO:0006631">
    <property type="term" value="P:fatty acid metabolic process"/>
    <property type="evidence" value="ECO:0007669"/>
    <property type="project" value="UniProtKB-KW"/>
</dbReference>
<protein>
    <submittedName>
        <fullName evidence="7">Long-chain fatty acid--CoA ligase</fullName>
    </submittedName>
</protein>
<keyword evidence="4" id="KW-0443">Lipid metabolism</keyword>
<dbReference type="NCBIfam" id="NF004837">
    <property type="entry name" value="PRK06187.1"/>
    <property type="match status" value="1"/>
</dbReference>
<dbReference type="Pfam" id="PF00501">
    <property type="entry name" value="AMP-binding"/>
    <property type="match status" value="1"/>
</dbReference>
<dbReference type="AlphaFoldDB" id="A0A2A5WCI2"/>
<comment type="caution">
    <text evidence="7">The sequence shown here is derived from an EMBL/GenBank/DDBJ whole genome shotgun (WGS) entry which is preliminary data.</text>
</comment>